<reference evidence="1 2" key="1">
    <citation type="submission" date="2023-03" db="EMBL/GenBank/DDBJ databases">
        <title>High recombination rates correlate with genetic variation in Cardiocondyla obscurior ants.</title>
        <authorList>
            <person name="Errbii M."/>
        </authorList>
    </citation>
    <scope>NUCLEOTIDE SEQUENCE [LARGE SCALE GENOMIC DNA]</scope>
    <source>
        <strain evidence="1">Alpha-2009</strain>
        <tissue evidence="1">Whole body</tissue>
    </source>
</reference>
<dbReference type="Proteomes" id="UP001430953">
    <property type="component" value="Unassembled WGS sequence"/>
</dbReference>
<evidence type="ECO:0000313" key="1">
    <source>
        <dbReference type="EMBL" id="KAL0109708.1"/>
    </source>
</evidence>
<gene>
    <name evidence="1" type="ORF">PUN28_014618</name>
</gene>
<sequence length="72" mass="8675">MAKFCCREKKKINNNNYSCFYKEVGRNDSTKLYRIFKKPLCNYNRIHYSLKNTREIITRNVPIKCNGNAIFF</sequence>
<comment type="caution">
    <text evidence="1">The sequence shown here is derived from an EMBL/GenBank/DDBJ whole genome shotgun (WGS) entry which is preliminary data.</text>
</comment>
<protein>
    <submittedName>
        <fullName evidence="1">Uncharacterized protein</fullName>
    </submittedName>
</protein>
<accession>A0AAW2F108</accession>
<organism evidence="1 2">
    <name type="scientific">Cardiocondyla obscurior</name>
    <dbReference type="NCBI Taxonomy" id="286306"/>
    <lineage>
        <taxon>Eukaryota</taxon>
        <taxon>Metazoa</taxon>
        <taxon>Ecdysozoa</taxon>
        <taxon>Arthropoda</taxon>
        <taxon>Hexapoda</taxon>
        <taxon>Insecta</taxon>
        <taxon>Pterygota</taxon>
        <taxon>Neoptera</taxon>
        <taxon>Endopterygota</taxon>
        <taxon>Hymenoptera</taxon>
        <taxon>Apocrita</taxon>
        <taxon>Aculeata</taxon>
        <taxon>Formicoidea</taxon>
        <taxon>Formicidae</taxon>
        <taxon>Myrmicinae</taxon>
        <taxon>Cardiocondyla</taxon>
    </lineage>
</organism>
<dbReference type="EMBL" id="JADYXP020000015">
    <property type="protein sequence ID" value="KAL0109708.1"/>
    <property type="molecule type" value="Genomic_DNA"/>
</dbReference>
<evidence type="ECO:0000313" key="2">
    <source>
        <dbReference type="Proteomes" id="UP001430953"/>
    </source>
</evidence>
<proteinExistence type="predicted"/>
<dbReference type="AlphaFoldDB" id="A0AAW2F108"/>
<keyword evidence="2" id="KW-1185">Reference proteome</keyword>
<name>A0AAW2F108_9HYME</name>